<sequence>MKFVSGGGSYHVEIEGSGFPLILLHGFTGDRSTWDPFIPCWKSEYMLISIDIAGHGDTVMPASEESYTVTAAARMIHELMESLQIPKADLLGYSMGGRLALSFAALYPGKVRKLILESASPGLETAEERKNRRNQDERLGEYIKENGIEAFVDYWENIPLFKTQKMLPADVQMQIREQRLQNSPEGLEFSLRGMGTGAQPSWWGKLPHIKADTLLVTGSEDIKFCTLAERMSKLIPVCQWETVFGAGHAIHVEEPEKFGTIVSEFLQKL</sequence>
<dbReference type="UniPathway" id="UPA01057">
    <property type="reaction ID" value="UER00900"/>
</dbReference>
<dbReference type="Gene3D" id="3.40.50.1820">
    <property type="entry name" value="alpha/beta hydrolase"/>
    <property type="match status" value="1"/>
</dbReference>
<comment type="function">
    <text evidence="3">Catalyzes a proton abstraction reaction that results in 2,5-elimination of pyruvate from 2-succinyl-5-enolpyruvyl-6-hydroxy-3-cyclohexene-1-carboxylate (SEPHCHC) and the formation of 2-succinyl-6-hydroxy-2,4-cyclohexadiene-1-carboxylate (SHCHC).</text>
</comment>
<dbReference type="InterPro" id="IPR029058">
    <property type="entry name" value="AB_hydrolase_fold"/>
</dbReference>
<protein>
    <recommendedName>
        <fullName evidence="3">Putative 2-succinyl-6-hydroxy-2,4-cyclohexadiene-1-carboxylate synthase</fullName>
        <shortName evidence="3">SHCHC synthase</shortName>
        <ecNumber evidence="3">4.2.99.20</ecNumber>
    </recommendedName>
</protein>
<dbReference type="HAMAP" id="MF_01660">
    <property type="entry name" value="MenH"/>
    <property type="match status" value="1"/>
</dbReference>
<dbReference type="SUPFAM" id="SSF53474">
    <property type="entry name" value="alpha/beta-Hydrolases"/>
    <property type="match status" value="1"/>
</dbReference>
<dbReference type="InterPro" id="IPR000073">
    <property type="entry name" value="AB_hydrolase_1"/>
</dbReference>
<dbReference type="NCBIfam" id="TIGR03695">
    <property type="entry name" value="menH_SHCHC"/>
    <property type="match status" value="1"/>
</dbReference>
<dbReference type="GO" id="GO:0009234">
    <property type="term" value="P:menaquinone biosynthetic process"/>
    <property type="evidence" value="ECO:0007669"/>
    <property type="project" value="UniProtKB-UniRule"/>
</dbReference>
<dbReference type="AlphaFoldDB" id="A0A5D4S180"/>
<proteinExistence type="inferred from homology"/>
<comment type="catalytic activity">
    <reaction evidence="3">
        <text>5-enolpyruvoyl-6-hydroxy-2-succinyl-cyclohex-3-ene-1-carboxylate = (1R,6R)-6-hydroxy-2-succinyl-cyclohexa-2,4-diene-1-carboxylate + pyruvate</text>
        <dbReference type="Rhea" id="RHEA:25597"/>
        <dbReference type="ChEBI" id="CHEBI:15361"/>
        <dbReference type="ChEBI" id="CHEBI:58689"/>
        <dbReference type="ChEBI" id="CHEBI:58818"/>
        <dbReference type="EC" id="4.2.99.20"/>
    </reaction>
</comment>
<dbReference type="EC" id="4.2.99.20" evidence="3"/>
<feature type="domain" description="AB hydrolase-1" evidence="4">
    <location>
        <begin position="20"/>
        <end position="255"/>
    </location>
</feature>
<comment type="pathway">
    <text evidence="3">Quinol/quinone metabolism; menaquinone biosynthesis.</text>
</comment>
<dbReference type="InterPro" id="IPR022485">
    <property type="entry name" value="SHCHC_synthase_MenH"/>
</dbReference>
<reference evidence="5 6" key="1">
    <citation type="submission" date="2019-08" db="EMBL/GenBank/DDBJ databases">
        <title>Bacillus genomes from the desert of Cuatro Cienegas, Coahuila.</title>
        <authorList>
            <person name="Olmedo-Alvarez G."/>
        </authorList>
    </citation>
    <scope>NUCLEOTIDE SEQUENCE [LARGE SCALE GENOMIC DNA]</scope>
    <source>
        <strain evidence="5 6">CH37_1T</strain>
    </source>
</reference>
<evidence type="ECO:0000256" key="3">
    <source>
        <dbReference type="HAMAP-Rule" id="MF_01660"/>
    </source>
</evidence>
<evidence type="ECO:0000256" key="2">
    <source>
        <dbReference type="ARBA" id="ARBA00023239"/>
    </source>
</evidence>
<evidence type="ECO:0000313" key="6">
    <source>
        <dbReference type="Proteomes" id="UP000323732"/>
    </source>
</evidence>
<keyword evidence="1 3" id="KW-0474">Menaquinone biosynthesis</keyword>
<keyword evidence="2 3" id="KW-0456">Lyase</keyword>
<evidence type="ECO:0000256" key="1">
    <source>
        <dbReference type="ARBA" id="ARBA00022428"/>
    </source>
</evidence>
<dbReference type="PRINTS" id="PR00111">
    <property type="entry name" value="ABHYDROLASE"/>
</dbReference>
<comment type="similarity">
    <text evidence="3">Belongs to the AB hydrolase superfamily. MenH family.</text>
</comment>
<comment type="pathway">
    <text evidence="3">Quinol/quinone metabolism; 1,4-dihydroxy-2-naphthoate biosynthesis; 1,4-dihydroxy-2-naphthoate from chorismate: step 3/7.</text>
</comment>
<dbReference type="Pfam" id="PF00561">
    <property type="entry name" value="Abhydrolase_1"/>
    <property type="match status" value="1"/>
</dbReference>
<evidence type="ECO:0000259" key="4">
    <source>
        <dbReference type="Pfam" id="PF00561"/>
    </source>
</evidence>
<dbReference type="PANTHER" id="PTHR42916">
    <property type="entry name" value="2-SUCCINYL-5-ENOLPYRUVYL-6-HYDROXY-3-CYCLOHEXENE-1-CARBOXYLATE SYNTHASE"/>
    <property type="match status" value="1"/>
</dbReference>
<dbReference type="EMBL" id="VTES01000016">
    <property type="protein sequence ID" value="TYS55612.1"/>
    <property type="molecule type" value="Genomic_DNA"/>
</dbReference>
<evidence type="ECO:0000313" key="5">
    <source>
        <dbReference type="EMBL" id="TYS55612.1"/>
    </source>
</evidence>
<dbReference type="PANTHER" id="PTHR42916:SF1">
    <property type="entry name" value="PROTEIN PHYLLO, CHLOROPLASTIC"/>
    <property type="match status" value="1"/>
</dbReference>
<dbReference type="UniPathway" id="UPA00079"/>
<organism evidence="5 6">
    <name type="scientific">Bacillus infantis</name>
    <dbReference type="NCBI Taxonomy" id="324767"/>
    <lineage>
        <taxon>Bacteria</taxon>
        <taxon>Bacillati</taxon>
        <taxon>Bacillota</taxon>
        <taxon>Bacilli</taxon>
        <taxon>Bacillales</taxon>
        <taxon>Bacillaceae</taxon>
        <taxon>Bacillus</taxon>
    </lineage>
</organism>
<dbReference type="Proteomes" id="UP000323732">
    <property type="component" value="Unassembled WGS sequence"/>
</dbReference>
<accession>A0A5D4S180</accession>
<dbReference type="RefSeq" id="WP_009795313.1">
    <property type="nucleotide sequence ID" value="NZ_JAHXNN010000003.1"/>
</dbReference>
<dbReference type="GO" id="GO:0070205">
    <property type="term" value="F:2-succinyl-6-hydroxy-2,4-cyclohexadiene-1-carboxylate synthase activity"/>
    <property type="evidence" value="ECO:0007669"/>
    <property type="project" value="UniProtKB-UniRule"/>
</dbReference>
<gene>
    <name evidence="3 5" type="primary">menH</name>
    <name evidence="5" type="ORF">FZD47_25785</name>
</gene>
<comment type="subunit">
    <text evidence="3">Monomer.</text>
</comment>
<comment type="caution">
    <text evidence="5">The sequence shown here is derived from an EMBL/GenBank/DDBJ whole genome shotgun (WGS) entry which is preliminary data.</text>
</comment>
<name>A0A5D4S180_9BACI</name>